<feature type="domain" description="G-protein coupled receptors family 1 profile" evidence="9">
    <location>
        <begin position="78"/>
        <end position="323"/>
    </location>
</feature>
<comment type="caution">
    <text evidence="10">The sequence shown here is derived from an EMBL/GenBank/DDBJ whole genome shotgun (WGS) entry which is preliminary data.</text>
</comment>
<dbReference type="PANTHER" id="PTHR24238">
    <property type="entry name" value="G-PROTEIN COUPLED RECEPTOR"/>
    <property type="match status" value="1"/>
</dbReference>
<dbReference type="AlphaFoldDB" id="A0A226EH45"/>
<dbReference type="PANTHER" id="PTHR24238:SF57">
    <property type="entry name" value="G-PROTEIN COUPLED RECEPTOR 83"/>
    <property type="match status" value="1"/>
</dbReference>
<evidence type="ECO:0000313" key="10">
    <source>
        <dbReference type="EMBL" id="OXA56759.1"/>
    </source>
</evidence>
<evidence type="ECO:0000313" key="11">
    <source>
        <dbReference type="Proteomes" id="UP000198287"/>
    </source>
</evidence>
<proteinExistence type="predicted"/>
<evidence type="ECO:0000259" key="9">
    <source>
        <dbReference type="PROSITE" id="PS50262"/>
    </source>
</evidence>
<evidence type="ECO:0000256" key="4">
    <source>
        <dbReference type="ARBA" id="ARBA00023040"/>
    </source>
</evidence>
<dbReference type="Gene3D" id="1.20.1070.10">
    <property type="entry name" value="Rhodopsin 7-helix transmembrane proteins"/>
    <property type="match status" value="1"/>
</dbReference>
<dbReference type="PROSITE" id="PS50262">
    <property type="entry name" value="G_PROTEIN_RECEP_F1_2"/>
    <property type="match status" value="1"/>
</dbReference>
<protein>
    <submittedName>
        <fullName evidence="10">Neuropeptide Y receptor type 4</fullName>
    </submittedName>
</protein>
<dbReference type="EMBL" id="LNIX01000003">
    <property type="protein sequence ID" value="OXA56759.1"/>
    <property type="molecule type" value="Genomic_DNA"/>
</dbReference>
<evidence type="ECO:0000256" key="8">
    <source>
        <dbReference type="SAM" id="Phobius"/>
    </source>
</evidence>
<evidence type="ECO:0000256" key="3">
    <source>
        <dbReference type="ARBA" id="ARBA00022989"/>
    </source>
</evidence>
<evidence type="ECO:0000256" key="5">
    <source>
        <dbReference type="ARBA" id="ARBA00023136"/>
    </source>
</evidence>
<dbReference type="InterPro" id="IPR017452">
    <property type="entry name" value="GPCR_Rhodpsn_7TM"/>
</dbReference>
<gene>
    <name evidence="10" type="ORF">Fcan01_07036</name>
</gene>
<evidence type="ECO:0000256" key="2">
    <source>
        <dbReference type="ARBA" id="ARBA00022692"/>
    </source>
</evidence>
<name>A0A226EH45_FOLCA</name>
<reference evidence="10 11" key="1">
    <citation type="submission" date="2015-12" db="EMBL/GenBank/DDBJ databases">
        <title>The genome of Folsomia candida.</title>
        <authorList>
            <person name="Faddeeva A."/>
            <person name="Derks M.F."/>
            <person name="Anvar Y."/>
            <person name="Smit S."/>
            <person name="Van Straalen N."/>
            <person name="Roelofs D."/>
        </authorList>
    </citation>
    <scope>NUCLEOTIDE SEQUENCE [LARGE SCALE GENOMIC DNA]</scope>
    <source>
        <strain evidence="10 11">VU population</strain>
        <tissue evidence="10">Whole body</tissue>
    </source>
</reference>
<keyword evidence="4" id="KW-0297">G-protein coupled receptor</keyword>
<keyword evidence="7" id="KW-0807">Transducer</keyword>
<evidence type="ECO:0000256" key="7">
    <source>
        <dbReference type="ARBA" id="ARBA00023224"/>
    </source>
</evidence>
<keyword evidence="6 10" id="KW-0675">Receptor</keyword>
<comment type="subcellular location">
    <subcellularLocation>
        <location evidence="1">Membrane</location>
        <topology evidence="1">Multi-pass membrane protein</topology>
    </subcellularLocation>
</comment>
<keyword evidence="3 8" id="KW-1133">Transmembrane helix</keyword>
<accession>A0A226EH45</accession>
<sequence length="442" mass="49839">MDSWAIRYGEVGSNSSLLDLNSLEYSNEELYADLDMVELITSNASTAPSLPTNLHPSFEVDRTYFIITAIVATISSTFNGVSIYLISQKKRLRPVDYLVANLCFSTFFMCLTLLGSFSMTHMSVMMTFSQSKQWMCSLINFGKYFPGALVTLSSFGISFERVRSLKTRSGRTVSTGTAVKTIIFIWLAAVLITSPALLRSTHSTADDQNPSTIPTLCKRVCVPLHPIYKLVKNINYTLAYELIKSKIKYLGVYSVPGPRLQRKVCRVRFAFLYSIILVLVWVSSGAVQLVYRVPIWFTSISSSTSRASKSYSFLMGITFAYLFVNPLAVFFSNQDIKIFRKFLCRTCHADGITTPTRNAAGCGKDLDNNAATQDDTDLDISRFATQQATTFSISENQLPKKLEQRQTSNNNPEDINFMDRFRKVSFIRHQQHQNVKPREDNT</sequence>
<dbReference type="GO" id="GO:0005886">
    <property type="term" value="C:plasma membrane"/>
    <property type="evidence" value="ECO:0007669"/>
    <property type="project" value="TreeGrafter"/>
</dbReference>
<dbReference type="SUPFAM" id="SSF81321">
    <property type="entry name" value="Family A G protein-coupled receptor-like"/>
    <property type="match status" value="1"/>
</dbReference>
<keyword evidence="11" id="KW-1185">Reference proteome</keyword>
<evidence type="ECO:0000256" key="1">
    <source>
        <dbReference type="ARBA" id="ARBA00004141"/>
    </source>
</evidence>
<dbReference type="Proteomes" id="UP000198287">
    <property type="component" value="Unassembled WGS sequence"/>
</dbReference>
<feature type="transmembrane region" description="Helical" evidence="8">
    <location>
        <begin position="311"/>
        <end position="331"/>
    </location>
</feature>
<feature type="transmembrane region" description="Helical" evidence="8">
    <location>
        <begin position="177"/>
        <end position="198"/>
    </location>
</feature>
<keyword evidence="5 8" id="KW-0472">Membrane</keyword>
<evidence type="ECO:0000256" key="6">
    <source>
        <dbReference type="ARBA" id="ARBA00023170"/>
    </source>
</evidence>
<dbReference type="GO" id="GO:0008188">
    <property type="term" value="F:neuropeptide receptor activity"/>
    <property type="evidence" value="ECO:0007669"/>
    <property type="project" value="TreeGrafter"/>
</dbReference>
<feature type="transmembrane region" description="Helical" evidence="8">
    <location>
        <begin position="64"/>
        <end position="86"/>
    </location>
</feature>
<feature type="transmembrane region" description="Helical" evidence="8">
    <location>
        <begin position="98"/>
        <end position="117"/>
    </location>
</feature>
<keyword evidence="2 8" id="KW-0812">Transmembrane</keyword>
<organism evidence="10 11">
    <name type="scientific">Folsomia candida</name>
    <name type="common">Springtail</name>
    <dbReference type="NCBI Taxonomy" id="158441"/>
    <lineage>
        <taxon>Eukaryota</taxon>
        <taxon>Metazoa</taxon>
        <taxon>Ecdysozoa</taxon>
        <taxon>Arthropoda</taxon>
        <taxon>Hexapoda</taxon>
        <taxon>Collembola</taxon>
        <taxon>Entomobryomorpha</taxon>
        <taxon>Isotomoidea</taxon>
        <taxon>Isotomidae</taxon>
        <taxon>Proisotominae</taxon>
        <taxon>Folsomia</taxon>
    </lineage>
</organism>
<feature type="transmembrane region" description="Helical" evidence="8">
    <location>
        <begin position="269"/>
        <end position="291"/>
    </location>
</feature>